<organism evidence="1 2">
    <name type="scientific">Geodia barretti</name>
    <name type="common">Barrett's horny sponge</name>
    <dbReference type="NCBI Taxonomy" id="519541"/>
    <lineage>
        <taxon>Eukaryota</taxon>
        <taxon>Metazoa</taxon>
        <taxon>Porifera</taxon>
        <taxon>Demospongiae</taxon>
        <taxon>Heteroscleromorpha</taxon>
        <taxon>Tetractinellida</taxon>
        <taxon>Astrophorina</taxon>
        <taxon>Geodiidae</taxon>
        <taxon>Geodia</taxon>
    </lineage>
</organism>
<dbReference type="EMBL" id="CASHTH010003170">
    <property type="protein sequence ID" value="CAI8041215.1"/>
    <property type="molecule type" value="Genomic_DNA"/>
</dbReference>
<dbReference type="Proteomes" id="UP001174909">
    <property type="component" value="Unassembled WGS sequence"/>
</dbReference>
<accession>A0AA35X7N1</accession>
<reference evidence="1" key="1">
    <citation type="submission" date="2023-03" db="EMBL/GenBank/DDBJ databases">
        <authorList>
            <person name="Steffen K."/>
            <person name="Cardenas P."/>
        </authorList>
    </citation>
    <scope>NUCLEOTIDE SEQUENCE</scope>
</reference>
<evidence type="ECO:0000313" key="2">
    <source>
        <dbReference type="Proteomes" id="UP001174909"/>
    </source>
</evidence>
<name>A0AA35X7N1_GEOBA</name>
<protein>
    <submittedName>
        <fullName evidence="1">Uncharacterized protein</fullName>
    </submittedName>
</protein>
<dbReference type="AlphaFoldDB" id="A0AA35X7N1"/>
<proteinExistence type="predicted"/>
<keyword evidence="2" id="KW-1185">Reference proteome</keyword>
<evidence type="ECO:0000313" key="1">
    <source>
        <dbReference type="EMBL" id="CAI8041215.1"/>
    </source>
</evidence>
<gene>
    <name evidence="1" type="ORF">GBAR_LOCUS22921</name>
</gene>
<comment type="caution">
    <text evidence="1">The sequence shown here is derived from an EMBL/GenBank/DDBJ whole genome shotgun (WGS) entry which is preliminary data.</text>
</comment>
<sequence>MIVPITCEFQGLIHKSADPSSKRSHCLCERVTLSLSCSSS</sequence>